<evidence type="ECO:0000313" key="4">
    <source>
        <dbReference type="Proteomes" id="UP000814176"/>
    </source>
</evidence>
<feature type="region of interest" description="Disordered" evidence="1">
    <location>
        <begin position="1"/>
        <end position="78"/>
    </location>
</feature>
<dbReference type="RefSeq" id="XP_047773955.1">
    <property type="nucleotide sequence ID" value="XM_047921852.1"/>
</dbReference>
<keyword evidence="2" id="KW-0812">Transmembrane</keyword>
<dbReference type="Proteomes" id="UP000814176">
    <property type="component" value="Unassembled WGS sequence"/>
</dbReference>
<accession>A0ABQ8K1U7</accession>
<comment type="caution">
    <text evidence="3">The sequence shown here is derived from an EMBL/GenBank/DDBJ whole genome shotgun (WGS) entry which is preliminary data.</text>
</comment>
<evidence type="ECO:0000256" key="2">
    <source>
        <dbReference type="SAM" id="Phobius"/>
    </source>
</evidence>
<evidence type="ECO:0000313" key="3">
    <source>
        <dbReference type="EMBL" id="KAH9830660.1"/>
    </source>
</evidence>
<feature type="transmembrane region" description="Helical" evidence="2">
    <location>
        <begin position="226"/>
        <end position="247"/>
    </location>
</feature>
<keyword evidence="2" id="KW-1133">Transmembrane helix</keyword>
<evidence type="ECO:0000256" key="1">
    <source>
        <dbReference type="SAM" id="MobiDB-lite"/>
    </source>
</evidence>
<organism evidence="3 4">
    <name type="scientific">Rhodofomes roseus</name>
    <dbReference type="NCBI Taxonomy" id="34475"/>
    <lineage>
        <taxon>Eukaryota</taxon>
        <taxon>Fungi</taxon>
        <taxon>Dikarya</taxon>
        <taxon>Basidiomycota</taxon>
        <taxon>Agaricomycotina</taxon>
        <taxon>Agaricomycetes</taxon>
        <taxon>Polyporales</taxon>
        <taxon>Rhodofomes</taxon>
    </lineage>
</organism>
<proteinExistence type="predicted"/>
<name>A0ABQ8K1U7_9APHY</name>
<dbReference type="EMBL" id="JADCUA010000030">
    <property type="protein sequence ID" value="KAH9830660.1"/>
    <property type="molecule type" value="Genomic_DNA"/>
</dbReference>
<reference evidence="3 4" key="1">
    <citation type="journal article" date="2021" name="Environ. Microbiol.">
        <title>Gene family expansions and transcriptome signatures uncover fungal adaptations to wood decay.</title>
        <authorList>
            <person name="Hage H."/>
            <person name="Miyauchi S."/>
            <person name="Viragh M."/>
            <person name="Drula E."/>
            <person name="Min B."/>
            <person name="Chaduli D."/>
            <person name="Navarro D."/>
            <person name="Favel A."/>
            <person name="Norest M."/>
            <person name="Lesage-Meessen L."/>
            <person name="Balint B."/>
            <person name="Merenyi Z."/>
            <person name="de Eugenio L."/>
            <person name="Morin E."/>
            <person name="Martinez A.T."/>
            <person name="Baldrian P."/>
            <person name="Stursova M."/>
            <person name="Martinez M.J."/>
            <person name="Novotny C."/>
            <person name="Magnuson J.K."/>
            <person name="Spatafora J.W."/>
            <person name="Maurice S."/>
            <person name="Pangilinan J."/>
            <person name="Andreopoulos W."/>
            <person name="LaButti K."/>
            <person name="Hundley H."/>
            <person name="Na H."/>
            <person name="Kuo A."/>
            <person name="Barry K."/>
            <person name="Lipzen A."/>
            <person name="Henrissat B."/>
            <person name="Riley R."/>
            <person name="Ahrendt S."/>
            <person name="Nagy L.G."/>
            <person name="Grigoriev I.V."/>
            <person name="Martin F."/>
            <person name="Rosso M.N."/>
        </authorList>
    </citation>
    <scope>NUCLEOTIDE SEQUENCE [LARGE SCALE GENOMIC DNA]</scope>
    <source>
        <strain evidence="3 4">CIRM-BRFM 1785</strain>
    </source>
</reference>
<keyword evidence="2" id="KW-0472">Membrane</keyword>
<sequence length="249" mass="26876">MYWRLTRTRTREGGTRPAGTGQSRVSQVGAGAGLATAQAGKESGGRRVSVRGRAQSRGQAGRGRAGMRAGNRKREEQLELGGGQACRVRACERAGCAIAQVGGRQEWVGGHFPGSLSPTVRQPPRSLYYVTEGYWNYASSSDYSYVYLIPTGPSPNLRPSSIVVLASKPAFGLMSHQRAADVRLDQAMAKHPSCHVGLITPAKPPVSPLWPAWVVHITLLKITYSVMLLLLSFARLGVTVLSDYYLVLP</sequence>
<gene>
    <name evidence="3" type="ORF">C8Q71DRAFT_727398</name>
</gene>
<keyword evidence="4" id="KW-1185">Reference proteome</keyword>
<protein>
    <submittedName>
        <fullName evidence="3">Uncharacterized protein</fullName>
    </submittedName>
</protein>
<dbReference type="GeneID" id="72002584"/>